<feature type="domain" description="Tryptophan synthase beta chain-like PALP" evidence="4">
    <location>
        <begin position="2"/>
        <end position="101"/>
    </location>
</feature>
<dbReference type="AlphaFoldDB" id="A0A943I6A4"/>
<dbReference type="GO" id="GO:0030170">
    <property type="term" value="F:pyridoxal phosphate binding"/>
    <property type="evidence" value="ECO:0007669"/>
    <property type="project" value="TreeGrafter"/>
</dbReference>
<gene>
    <name evidence="5" type="ORF">KHX13_09185</name>
</gene>
<dbReference type="PANTHER" id="PTHR43050:SF1">
    <property type="entry name" value="SERINE RACEMASE"/>
    <property type="match status" value="1"/>
</dbReference>
<dbReference type="GO" id="GO:0000287">
    <property type="term" value="F:magnesium ion binding"/>
    <property type="evidence" value="ECO:0007669"/>
    <property type="project" value="TreeGrafter"/>
</dbReference>
<name>A0A943I6A4_9FIRM</name>
<evidence type="ECO:0000313" key="6">
    <source>
        <dbReference type="Proteomes" id="UP000754226"/>
    </source>
</evidence>
<dbReference type="PANTHER" id="PTHR43050">
    <property type="entry name" value="SERINE / THREONINE RACEMASE FAMILY MEMBER"/>
    <property type="match status" value="1"/>
</dbReference>
<keyword evidence="3" id="KW-1133">Transmembrane helix</keyword>
<evidence type="ECO:0000256" key="1">
    <source>
        <dbReference type="ARBA" id="ARBA00001933"/>
    </source>
</evidence>
<dbReference type="GO" id="GO:0070179">
    <property type="term" value="P:D-serine biosynthetic process"/>
    <property type="evidence" value="ECO:0007669"/>
    <property type="project" value="TreeGrafter"/>
</dbReference>
<dbReference type="GO" id="GO:0003941">
    <property type="term" value="F:L-serine ammonia-lyase activity"/>
    <property type="evidence" value="ECO:0007669"/>
    <property type="project" value="TreeGrafter"/>
</dbReference>
<dbReference type="Gene3D" id="3.40.50.1100">
    <property type="match status" value="2"/>
</dbReference>
<protein>
    <submittedName>
        <fullName evidence="5">Pyridoxal-phosphate dependent enzyme</fullName>
    </submittedName>
</protein>
<dbReference type="Proteomes" id="UP000754226">
    <property type="component" value="Unassembled WGS sequence"/>
</dbReference>
<dbReference type="GO" id="GO:0018114">
    <property type="term" value="F:threonine racemase activity"/>
    <property type="evidence" value="ECO:0007669"/>
    <property type="project" value="TreeGrafter"/>
</dbReference>
<evidence type="ECO:0000256" key="3">
    <source>
        <dbReference type="SAM" id="Phobius"/>
    </source>
</evidence>
<evidence type="ECO:0000313" key="5">
    <source>
        <dbReference type="EMBL" id="MBS5520463.1"/>
    </source>
</evidence>
<dbReference type="EMBL" id="JAGZCZ010000013">
    <property type="protein sequence ID" value="MBS5520463.1"/>
    <property type="molecule type" value="Genomic_DNA"/>
</dbReference>
<accession>A0A943I6A4</accession>
<proteinExistence type="predicted"/>
<dbReference type="Pfam" id="PF00291">
    <property type="entry name" value="PALP"/>
    <property type="match status" value="1"/>
</dbReference>
<evidence type="ECO:0000256" key="2">
    <source>
        <dbReference type="ARBA" id="ARBA00022898"/>
    </source>
</evidence>
<organism evidence="5 6">
    <name type="scientific">Acidaminococcus intestini</name>
    <dbReference type="NCBI Taxonomy" id="187327"/>
    <lineage>
        <taxon>Bacteria</taxon>
        <taxon>Bacillati</taxon>
        <taxon>Bacillota</taxon>
        <taxon>Negativicutes</taxon>
        <taxon>Acidaminococcales</taxon>
        <taxon>Acidaminococcaceae</taxon>
        <taxon>Acidaminococcus</taxon>
    </lineage>
</organism>
<comment type="caution">
    <text evidence="5">The sequence shown here is derived from an EMBL/GenBank/DDBJ whole genome shotgun (WGS) entry which is preliminary data.</text>
</comment>
<dbReference type="GO" id="GO:0030378">
    <property type="term" value="F:serine racemase activity"/>
    <property type="evidence" value="ECO:0007669"/>
    <property type="project" value="TreeGrafter"/>
</dbReference>
<dbReference type="SUPFAM" id="SSF53686">
    <property type="entry name" value="Tryptophan synthase beta subunit-like PLP-dependent enzymes"/>
    <property type="match status" value="1"/>
</dbReference>
<reference evidence="5" key="1">
    <citation type="submission" date="2021-02" db="EMBL/GenBank/DDBJ databases">
        <title>Infant gut strain persistence is associated with maternal origin, phylogeny, and functional potential including surface adhesion and iron acquisition.</title>
        <authorList>
            <person name="Lou Y.C."/>
        </authorList>
    </citation>
    <scope>NUCLEOTIDE SEQUENCE</scope>
    <source>
        <strain evidence="5">L3_106_000M1_dasL3_106_000M1_concoct_15</strain>
    </source>
</reference>
<feature type="transmembrane region" description="Helical" evidence="3">
    <location>
        <begin position="82"/>
        <end position="107"/>
    </location>
</feature>
<dbReference type="InterPro" id="IPR001926">
    <property type="entry name" value="TrpB-like_PALP"/>
</dbReference>
<keyword evidence="3" id="KW-0472">Membrane</keyword>
<keyword evidence="3" id="KW-0812">Transmembrane</keyword>
<evidence type="ECO:0000259" key="4">
    <source>
        <dbReference type="Pfam" id="PF00291"/>
    </source>
</evidence>
<keyword evidence="2" id="KW-0663">Pyridoxal phosphate</keyword>
<sequence>MLDVPVTVVMPEHAPEVKKAAIKALGAEIVLCEKSQRFIIAERITKEKGACFIHPFDDYDVMAGQGTAGLEMMNQLPKVDKVIVPVGGGGLISGIATAIKGMALFFTRSTNRSDSMKLYAPIA</sequence>
<comment type="cofactor">
    <cofactor evidence="1">
        <name>pyridoxal 5'-phosphate</name>
        <dbReference type="ChEBI" id="CHEBI:597326"/>
    </cofactor>
</comment>
<dbReference type="GO" id="GO:0005524">
    <property type="term" value="F:ATP binding"/>
    <property type="evidence" value="ECO:0007669"/>
    <property type="project" value="TreeGrafter"/>
</dbReference>
<dbReference type="InterPro" id="IPR036052">
    <property type="entry name" value="TrpB-like_PALP_sf"/>
</dbReference>